<dbReference type="PANTHER" id="PTHR21500:SF0">
    <property type="entry name" value="TUBULIN-SPECIFIC CHAPERONE A"/>
    <property type="match status" value="1"/>
</dbReference>
<evidence type="ECO:0000256" key="4">
    <source>
        <dbReference type="SAM" id="Coils"/>
    </source>
</evidence>
<keyword evidence="4" id="KW-0175">Coiled coil</keyword>
<keyword evidence="3" id="KW-0206">Cytoskeleton</keyword>
<organism evidence="5 6">
    <name type="scientific">Ustilaginoidea virens</name>
    <name type="common">Rice false smut fungus</name>
    <name type="synonym">Villosiclava virens</name>
    <dbReference type="NCBI Taxonomy" id="1159556"/>
    <lineage>
        <taxon>Eukaryota</taxon>
        <taxon>Fungi</taxon>
        <taxon>Dikarya</taxon>
        <taxon>Ascomycota</taxon>
        <taxon>Pezizomycotina</taxon>
        <taxon>Sordariomycetes</taxon>
        <taxon>Hypocreomycetidae</taxon>
        <taxon>Hypocreales</taxon>
        <taxon>Clavicipitaceae</taxon>
        <taxon>Ustilaginoidea</taxon>
    </lineage>
</organism>
<dbReference type="GO" id="GO:0005829">
    <property type="term" value="C:cytosol"/>
    <property type="evidence" value="ECO:0007669"/>
    <property type="project" value="TreeGrafter"/>
</dbReference>
<dbReference type="PANTHER" id="PTHR21500">
    <property type="entry name" value="TUBULIN-SPECIFIC CHAPERONE A"/>
    <property type="match status" value="1"/>
</dbReference>
<dbReference type="GO" id="GO:0007021">
    <property type="term" value="P:tubulin complex assembly"/>
    <property type="evidence" value="ECO:0007669"/>
    <property type="project" value="UniProtKB-UniRule"/>
</dbReference>
<keyword evidence="2 3" id="KW-0143">Chaperone</keyword>
<keyword evidence="3" id="KW-0963">Cytoplasm</keyword>
<dbReference type="SUPFAM" id="SSF46988">
    <property type="entry name" value="Tubulin chaperone cofactor A"/>
    <property type="match status" value="1"/>
</dbReference>
<dbReference type="GO" id="GO:0007023">
    <property type="term" value="P:post-chaperonin tubulin folding pathway"/>
    <property type="evidence" value="ECO:0007669"/>
    <property type="project" value="UniProtKB-UniRule"/>
</dbReference>
<dbReference type="EMBL" id="BBTG02000018">
    <property type="protein sequence ID" value="GAO14006.1"/>
    <property type="molecule type" value="Genomic_DNA"/>
</dbReference>
<comment type="subunit">
    <text evidence="3">Supercomplex made of cofactors A to E. Cofactors A and D function by capturing and stabilizing tubulin in a quasi-native conformation. Cofactor E binds to the cofactor D-tubulin complex; interaction with cofactor C then causes the release of tubulin polypeptides that are committed to the native state.</text>
</comment>
<reference evidence="6" key="1">
    <citation type="journal article" date="2016" name="Genome Announc.">
        <title>Genome sequence of Ustilaginoidea virens IPU010, a rice pathogenic fungus causing false smut.</title>
        <authorList>
            <person name="Kumagai T."/>
            <person name="Ishii T."/>
            <person name="Terai G."/>
            <person name="Umemura M."/>
            <person name="Machida M."/>
            <person name="Asai K."/>
        </authorList>
    </citation>
    <scope>NUCLEOTIDE SEQUENCE [LARGE SCALE GENOMIC DNA]</scope>
    <source>
        <strain evidence="6">IPU010</strain>
    </source>
</reference>
<dbReference type="InterPro" id="IPR004226">
    <property type="entry name" value="TBCA"/>
</dbReference>
<dbReference type="InterPro" id="IPR036126">
    <property type="entry name" value="TBCA_sf"/>
</dbReference>
<comment type="similarity">
    <text evidence="1 3">Belongs to the TBCA family.</text>
</comment>
<accession>A0A1B5KSV7</accession>
<comment type="caution">
    <text evidence="5">The sequence shown here is derived from an EMBL/GenBank/DDBJ whole genome shotgun (WGS) entry which is preliminary data.</text>
</comment>
<dbReference type="Gene3D" id="1.20.58.90">
    <property type="match status" value="1"/>
</dbReference>
<dbReference type="Proteomes" id="UP000054053">
    <property type="component" value="Unassembled WGS sequence"/>
</dbReference>
<dbReference type="GO" id="GO:0048487">
    <property type="term" value="F:beta-tubulin binding"/>
    <property type="evidence" value="ECO:0007669"/>
    <property type="project" value="InterPro"/>
</dbReference>
<evidence type="ECO:0000256" key="3">
    <source>
        <dbReference type="RuleBase" id="RU364030"/>
    </source>
</evidence>
<evidence type="ECO:0000313" key="5">
    <source>
        <dbReference type="EMBL" id="GAO14006.1"/>
    </source>
</evidence>
<evidence type="ECO:0000313" key="6">
    <source>
        <dbReference type="Proteomes" id="UP000054053"/>
    </source>
</evidence>
<proteinExistence type="inferred from homology"/>
<dbReference type="Pfam" id="PF02970">
    <property type="entry name" value="TBCA"/>
    <property type="match status" value="1"/>
</dbReference>
<keyword evidence="3" id="KW-0493">Microtubule</keyword>
<sequence>MPAPSQLAIASGSVTRLLKEEASYHTELGSQEAEIARLEESVQKGDNDDDGNAAFMLKQNQTRAVFAPLRERIKTAVAKLKDQIALAEEAGGSDELESARKVLRDAEASLE</sequence>
<name>A0A1B5KSV7_USTVR</name>
<gene>
    <name evidence="5" type="ORF">UVI_02035590</name>
</gene>
<protein>
    <recommendedName>
        <fullName evidence="3">Tubulin-specific chaperone A</fullName>
    </recommendedName>
</protein>
<evidence type="ECO:0000256" key="1">
    <source>
        <dbReference type="ARBA" id="ARBA00006806"/>
    </source>
</evidence>
<feature type="coiled-coil region" evidence="4">
    <location>
        <begin position="28"/>
        <end position="90"/>
    </location>
</feature>
<dbReference type="GO" id="GO:0005874">
    <property type="term" value="C:microtubule"/>
    <property type="evidence" value="ECO:0007669"/>
    <property type="project" value="UniProtKB-KW"/>
</dbReference>
<comment type="subcellular location">
    <subcellularLocation>
        <location evidence="3">Cytoplasm</location>
        <location evidence="3">Cytoskeleton</location>
    </subcellularLocation>
</comment>
<dbReference type="AlphaFoldDB" id="A0A1B5KSV7"/>
<evidence type="ECO:0000256" key="2">
    <source>
        <dbReference type="ARBA" id="ARBA00023186"/>
    </source>
</evidence>